<keyword evidence="2" id="KW-1185">Reference proteome</keyword>
<dbReference type="Proteomes" id="UP000187209">
    <property type="component" value="Unassembled WGS sequence"/>
</dbReference>
<reference evidence="1 2" key="1">
    <citation type="submission" date="2016-11" db="EMBL/GenBank/DDBJ databases">
        <title>The macronuclear genome of Stentor coeruleus: a giant cell with tiny introns.</title>
        <authorList>
            <person name="Slabodnick M."/>
            <person name="Ruby J.G."/>
            <person name="Reiff S.B."/>
            <person name="Swart E.C."/>
            <person name="Gosai S."/>
            <person name="Prabakaran S."/>
            <person name="Witkowska E."/>
            <person name="Larue G.E."/>
            <person name="Fisher S."/>
            <person name="Freeman R.M."/>
            <person name="Gunawardena J."/>
            <person name="Chu W."/>
            <person name="Stover N.A."/>
            <person name="Gregory B.D."/>
            <person name="Nowacki M."/>
            <person name="Derisi J."/>
            <person name="Roy S.W."/>
            <person name="Marshall W.F."/>
            <person name="Sood P."/>
        </authorList>
    </citation>
    <scope>NUCLEOTIDE SEQUENCE [LARGE SCALE GENOMIC DNA]</scope>
    <source>
        <strain evidence="1">WM001</strain>
    </source>
</reference>
<comment type="caution">
    <text evidence="1">The sequence shown here is derived from an EMBL/GenBank/DDBJ whole genome shotgun (WGS) entry which is preliminary data.</text>
</comment>
<accession>A0A1R2D1K5</accession>
<gene>
    <name evidence="1" type="ORF">SteCoe_1513</name>
</gene>
<proteinExistence type="predicted"/>
<evidence type="ECO:0000313" key="2">
    <source>
        <dbReference type="Proteomes" id="UP000187209"/>
    </source>
</evidence>
<name>A0A1R2D1K5_9CILI</name>
<evidence type="ECO:0000313" key="1">
    <source>
        <dbReference type="EMBL" id="OMJ95144.1"/>
    </source>
</evidence>
<dbReference type="EMBL" id="MPUH01000016">
    <property type="protein sequence ID" value="OMJ95144.1"/>
    <property type="molecule type" value="Genomic_DNA"/>
</dbReference>
<organism evidence="1 2">
    <name type="scientific">Stentor coeruleus</name>
    <dbReference type="NCBI Taxonomy" id="5963"/>
    <lineage>
        <taxon>Eukaryota</taxon>
        <taxon>Sar</taxon>
        <taxon>Alveolata</taxon>
        <taxon>Ciliophora</taxon>
        <taxon>Postciliodesmatophora</taxon>
        <taxon>Heterotrichea</taxon>
        <taxon>Heterotrichida</taxon>
        <taxon>Stentoridae</taxon>
        <taxon>Stentor</taxon>
    </lineage>
</organism>
<sequence>MENYAGKRNNFSNGTFCPESMLKIRKDLKSLNCRSIPDPADLSQKLSTTERDYYRFSSRLIDFKKKQQKDFSELKSMLQDIYTLLPK</sequence>
<dbReference type="AlphaFoldDB" id="A0A1R2D1K5"/>
<protein>
    <submittedName>
        <fullName evidence="1">Uncharacterized protein</fullName>
    </submittedName>
</protein>